<keyword evidence="1" id="KW-0812">Transmembrane</keyword>
<feature type="transmembrane region" description="Helical" evidence="1">
    <location>
        <begin position="142"/>
        <end position="160"/>
    </location>
</feature>
<name>A0A6C0BEP0_9ZZZZ</name>
<keyword evidence="1" id="KW-1133">Transmembrane helix</keyword>
<feature type="transmembrane region" description="Helical" evidence="1">
    <location>
        <begin position="89"/>
        <end position="107"/>
    </location>
</feature>
<dbReference type="AlphaFoldDB" id="A0A6C0BEP0"/>
<organism evidence="2">
    <name type="scientific">viral metagenome</name>
    <dbReference type="NCBI Taxonomy" id="1070528"/>
    <lineage>
        <taxon>unclassified sequences</taxon>
        <taxon>metagenomes</taxon>
        <taxon>organismal metagenomes</taxon>
    </lineage>
</organism>
<keyword evidence="1" id="KW-0472">Membrane</keyword>
<sequence length="161" mass="19144">MYNCIGIFHLITLIVYVTYILWRNLIPHSIRKTCDTVYIFGIMLLLLSWLVCNDKCIITVWYQKLKHQESDKKTPATDFEDMLGPYKRLVQPILIISIIITMIYILLLYNLPLIPAFCLLVFVCVYLWYLRYHKDSVEFTTLKLLITVIIFINIIIYARIM</sequence>
<feature type="transmembrane region" description="Helical" evidence="1">
    <location>
        <begin position="37"/>
        <end position="62"/>
    </location>
</feature>
<protein>
    <submittedName>
        <fullName evidence="2">Uncharacterized protein</fullName>
    </submittedName>
</protein>
<feature type="transmembrane region" description="Helical" evidence="1">
    <location>
        <begin position="113"/>
        <end position="130"/>
    </location>
</feature>
<evidence type="ECO:0000313" key="2">
    <source>
        <dbReference type="EMBL" id="QHS90767.1"/>
    </source>
</evidence>
<reference evidence="2" key="1">
    <citation type="journal article" date="2020" name="Nature">
        <title>Giant virus diversity and host interactions through global metagenomics.</title>
        <authorList>
            <person name="Schulz F."/>
            <person name="Roux S."/>
            <person name="Paez-Espino D."/>
            <person name="Jungbluth S."/>
            <person name="Walsh D.A."/>
            <person name="Denef V.J."/>
            <person name="McMahon K.D."/>
            <person name="Konstantinidis K.T."/>
            <person name="Eloe-Fadrosh E.A."/>
            <person name="Kyrpides N.C."/>
            <person name="Woyke T."/>
        </authorList>
    </citation>
    <scope>NUCLEOTIDE SEQUENCE</scope>
    <source>
        <strain evidence="2">GVMAG-M-3300010354-11</strain>
    </source>
</reference>
<dbReference type="EMBL" id="MN739145">
    <property type="protein sequence ID" value="QHS90767.1"/>
    <property type="molecule type" value="Genomic_DNA"/>
</dbReference>
<accession>A0A6C0BEP0</accession>
<evidence type="ECO:0000256" key="1">
    <source>
        <dbReference type="SAM" id="Phobius"/>
    </source>
</evidence>
<proteinExistence type="predicted"/>
<feature type="transmembrane region" description="Helical" evidence="1">
    <location>
        <begin position="7"/>
        <end position="25"/>
    </location>
</feature>